<reference evidence="2 3" key="1">
    <citation type="submission" date="2019-06" db="EMBL/GenBank/DDBJ databases">
        <title>Draft genome of Aliikangiella marina GYP-15.</title>
        <authorList>
            <person name="Wang G."/>
        </authorList>
    </citation>
    <scope>NUCLEOTIDE SEQUENCE [LARGE SCALE GENOMIC DNA]</scope>
    <source>
        <strain evidence="2 3">GYP-15</strain>
    </source>
</reference>
<dbReference type="AlphaFoldDB" id="A0A545THV9"/>
<keyword evidence="3" id="KW-1185">Reference proteome</keyword>
<organism evidence="2 3">
    <name type="scientific">Aliikangiella marina</name>
    <dbReference type="NCBI Taxonomy" id="1712262"/>
    <lineage>
        <taxon>Bacteria</taxon>
        <taxon>Pseudomonadati</taxon>
        <taxon>Pseudomonadota</taxon>
        <taxon>Gammaproteobacteria</taxon>
        <taxon>Oceanospirillales</taxon>
        <taxon>Pleioneaceae</taxon>
        <taxon>Aliikangiella</taxon>
    </lineage>
</organism>
<dbReference type="Gene3D" id="2.60.40.2130">
    <property type="entry name" value="F-spondin domain"/>
    <property type="match status" value="1"/>
</dbReference>
<feature type="signal peptide" evidence="1">
    <location>
        <begin position="1"/>
        <end position="28"/>
    </location>
</feature>
<dbReference type="InterPro" id="IPR038678">
    <property type="entry name" value="Spondin_N_sf"/>
</dbReference>
<dbReference type="OrthoDB" id="5188840at2"/>
<dbReference type="NCBIfam" id="NF038123">
    <property type="entry name" value="NF038123_dom"/>
    <property type="match status" value="1"/>
</dbReference>
<dbReference type="EMBL" id="VIKR01000001">
    <property type="protein sequence ID" value="TQV76776.1"/>
    <property type="molecule type" value="Genomic_DNA"/>
</dbReference>
<dbReference type="Proteomes" id="UP000317839">
    <property type="component" value="Unassembled WGS sequence"/>
</dbReference>
<accession>A0A545THV9</accession>
<proteinExistence type="predicted"/>
<comment type="caution">
    <text evidence="2">The sequence shown here is derived from an EMBL/GenBank/DDBJ whole genome shotgun (WGS) entry which is preliminary data.</text>
</comment>
<evidence type="ECO:0008006" key="4">
    <source>
        <dbReference type="Google" id="ProtNLM"/>
    </source>
</evidence>
<name>A0A545THV9_9GAMM</name>
<evidence type="ECO:0000313" key="2">
    <source>
        <dbReference type="EMBL" id="TQV76776.1"/>
    </source>
</evidence>
<dbReference type="RefSeq" id="WP_142888136.1">
    <property type="nucleotide sequence ID" value="NZ_VIKR01000001.1"/>
</dbReference>
<feature type="chain" id="PRO_5022013782" description="Spondin domain-containing protein" evidence="1">
    <location>
        <begin position="29"/>
        <end position="241"/>
    </location>
</feature>
<gene>
    <name evidence="2" type="ORF">FLL45_02120</name>
</gene>
<dbReference type="InterPro" id="IPR009465">
    <property type="entry name" value="Spondin_N"/>
</dbReference>
<keyword evidence="1" id="KW-0732">Signal</keyword>
<protein>
    <recommendedName>
        <fullName evidence="4">Spondin domain-containing protein</fullName>
    </recommendedName>
</protein>
<dbReference type="PROSITE" id="PS51257">
    <property type="entry name" value="PROKAR_LIPOPROTEIN"/>
    <property type="match status" value="1"/>
</dbReference>
<evidence type="ECO:0000256" key="1">
    <source>
        <dbReference type="SAM" id="SignalP"/>
    </source>
</evidence>
<evidence type="ECO:0000313" key="3">
    <source>
        <dbReference type="Proteomes" id="UP000317839"/>
    </source>
</evidence>
<sequence length="241" mass="25339">MKFINQSNRSLSGALAFSLLLLAGCSDSGNNVSQQPVQAEPQPQQKVFTIDVINLTNNQPLSPLAIISHSEGAIWTLNQPASVALENLAESGDNSMLLTADFAASSLNGAEIIPPGSSQSLTMRVPLMGQAYISMATMLVNTNDAISGLNRVDVTNLPTGRSVSYVTNSYDAGTEANSEMAGTIPGPADGGEGFNSIRDDVDFVSLHPGVVTSDDGASNSVLNESHRFDNPVMRVTISRVQ</sequence>